<dbReference type="GO" id="GO:0000160">
    <property type="term" value="P:phosphorelay signal transduction system"/>
    <property type="evidence" value="ECO:0007669"/>
    <property type="project" value="InterPro"/>
</dbReference>
<dbReference type="Proteomes" id="UP001370490">
    <property type="component" value="Unassembled WGS sequence"/>
</dbReference>
<dbReference type="SUPFAM" id="SSF55961">
    <property type="entry name" value="Bet v1-like"/>
    <property type="match status" value="1"/>
</dbReference>
<evidence type="ECO:0000259" key="2">
    <source>
        <dbReference type="PROSITE" id="PS50894"/>
    </source>
</evidence>
<dbReference type="PROSITE" id="PS50894">
    <property type="entry name" value="HPT"/>
    <property type="match status" value="1"/>
</dbReference>
<comment type="caution">
    <text evidence="1">Lacks conserved residue(s) required for the propagation of feature annotation.</text>
</comment>
<dbReference type="EMBL" id="JBAMMX010000003">
    <property type="protein sequence ID" value="KAK6944139.1"/>
    <property type="molecule type" value="Genomic_DNA"/>
</dbReference>
<protein>
    <recommendedName>
        <fullName evidence="2">HPt domain-containing protein</fullName>
    </recommendedName>
</protein>
<dbReference type="InterPro" id="IPR008207">
    <property type="entry name" value="Sig_transdc_His_kin_Hpt_dom"/>
</dbReference>
<gene>
    <name evidence="3" type="ORF">RJ641_025241</name>
</gene>
<keyword evidence="4" id="KW-1185">Reference proteome</keyword>
<feature type="domain" description="HPt" evidence="2">
    <location>
        <begin position="1"/>
        <end position="70"/>
    </location>
</feature>
<evidence type="ECO:0000256" key="1">
    <source>
        <dbReference type="PROSITE-ProRule" id="PRU00110"/>
    </source>
</evidence>
<reference evidence="3 4" key="1">
    <citation type="submission" date="2023-12" db="EMBL/GenBank/DDBJ databases">
        <title>A high-quality genome assembly for Dillenia turbinata (Dilleniales).</title>
        <authorList>
            <person name="Chanderbali A."/>
        </authorList>
    </citation>
    <scope>NUCLEOTIDE SEQUENCE [LARGE SCALE GENOMIC DNA]</scope>
    <source>
        <strain evidence="3">LSX21</strain>
        <tissue evidence="3">Leaf</tissue>
    </source>
</reference>
<dbReference type="Gene3D" id="3.30.530.20">
    <property type="match status" value="1"/>
</dbReference>
<proteinExistence type="predicted"/>
<accession>A0AAN8W152</accession>
<dbReference type="AlphaFoldDB" id="A0AAN8W152"/>
<evidence type="ECO:0000313" key="4">
    <source>
        <dbReference type="Proteomes" id="UP001370490"/>
    </source>
</evidence>
<organism evidence="3 4">
    <name type="scientific">Dillenia turbinata</name>
    <dbReference type="NCBI Taxonomy" id="194707"/>
    <lineage>
        <taxon>Eukaryota</taxon>
        <taxon>Viridiplantae</taxon>
        <taxon>Streptophyta</taxon>
        <taxon>Embryophyta</taxon>
        <taxon>Tracheophyta</taxon>
        <taxon>Spermatophyta</taxon>
        <taxon>Magnoliopsida</taxon>
        <taxon>eudicotyledons</taxon>
        <taxon>Gunneridae</taxon>
        <taxon>Pentapetalae</taxon>
        <taxon>Dilleniales</taxon>
        <taxon>Dilleniaceae</taxon>
        <taxon>Dillenia</taxon>
    </lineage>
</organism>
<dbReference type="PANTHER" id="PTHR34560:SF1">
    <property type="entry name" value="START DOMAIN-CONTAINING PROTEIN"/>
    <property type="match status" value="1"/>
</dbReference>
<comment type="caution">
    <text evidence="3">The sequence shown here is derived from an EMBL/GenBank/DDBJ whole genome shotgun (WGS) entry which is preliminary data.</text>
</comment>
<dbReference type="PANTHER" id="PTHR34560">
    <property type="entry name" value="POLYKETIDE CYCLASE/DEHYDRASE/LIPID TRANSPORT SUPERFAMILY PROTEIN"/>
    <property type="match status" value="1"/>
</dbReference>
<name>A0AAN8W152_9MAGN</name>
<evidence type="ECO:0000313" key="3">
    <source>
        <dbReference type="EMBL" id="KAK6944139.1"/>
    </source>
</evidence>
<sequence>MDGKQKIIQYRERLDKSLASLDLTERKSLKEIVKNQLCRSSQLEIDGDMDDLVERRTTEVSTFLDMLKSAGNSNEVSRNHEKTDADWKLTQDNEEFRVMHREGPVGSPFHTLLAEGYVNGPVDVCLCISWESALYRKWWPQFTIPTFKVVSSECLQKPRIGEHISLVRMKLPWPLSAREALVHYFEIEYFKDDLIVVLLNSVSLTEVLFASLWSKLKISNLESVDRRTHGFTKDGIPEAKDLVRIDVVGGLALQKVTQDRCYFRTIINMDTKLNFVPPPLINFISRQLVGNGFRLYEKMIASVSKGNDDFSLALGDPLYIRIREALYSNGKPNGALEAEDLSGHAYIHPEGRSNPEESLLDAVEDDLEERDRTILANDTAAKTLQEPTPIVGQEAFGEIVEEDNIESKSVEKDIKDKNEPSTNRNIFCVRDKKITISLEVEEALSTLEKAISIVRGVRPHVQIRPASSGSEISLNSDNGMIKQSSKTVVVHLDDHVKVKESREETIRISPEHIGVSSSIRGSR</sequence>
<dbReference type="InterPro" id="IPR023393">
    <property type="entry name" value="START-like_dom_sf"/>
</dbReference>